<dbReference type="Proteomes" id="UP000595814">
    <property type="component" value="Chromosome"/>
</dbReference>
<reference evidence="1 2" key="1">
    <citation type="journal article" date="2022" name="Int. J. Syst. Evol. Microbiol.">
        <title>Miniphocaeibacter halophilus sp. nov., an ammonium-tolerant acetate-producing bacterium isolated from a biogas system.</title>
        <authorList>
            <person name="Schnurer A."/>
            <person name="Singh A."/>
            <person name="Bi S."/>
            <person name="Qiao W."/>
            <person name="Westerholm M."/>
        </authorList>
    </citation>
    <scope>NUCLEOTIDE SEQUENCE [LARGE SCALE GENOMIC DNA]</scope>
    <source>
        <strain evidence="1 2">AMB_01</strain>
    </source>
</reference>
<keyword evidence="2" id="KW-1185">Reference proteome</keyword>
<accession>A0AC61N8X1</accession>
<gene>
    <name evidence="1" type="ORF">JFY71_01970</name>
</gene>
<organism evidence="1 2">
    <name type="scientific">Miniphocaeibacter halophilus</name>
    <dbReference type="NCBI Taxonomy" id="2931922"/>
    <lineage>
        <taxon>Bacteria</taxon>
        <taxon>Bacillati</taxon>
        <taxon>Bacillota</taxon>
        <taxon>Tissierellia</taxon>
        <taxon>Tissierellales</taxon>
        <taxon>Peptoniphilaceae</taxon>
        <taxon>Miniphocaeibacter</taxon>
    </lineage>
</organism>
<name>A0AC61N8X1_9FIRM</name>
<proteinExistence type="predicted"/>
<dbReference type="EMBL" id="CP066744">
    <property type="protein sequence ID" value="QQK08333.1"/>
    <property type="molecule type" value="Genomic_DNA"/>
</dbReference>
<evidence type="ECO:0000313" key="2">
    <source>
        <dbReference type="Proteomes" id="UP000595814"/>
    </source>
</evidence>
<protein>
    <submittedName>
        <fullName evidence="1">RidA family protein</fullName>
    </submittedName>
</protein>
<sequence>MNVYERLEKLGYKLPETPAKGGVYAPLKKFGNNLAYISGCGPQDKNKEVLIGKIGGELTEEQGKEAAKRCILNVLSVIEDNIGDLNNVKTFAKILVFVSSNDNFFNQPQVADEASKLLYDVFGEEIGIASRSAIGVNVLPGNIPVEIEALIEIEEK</sequence>
<evidence type="ECO:0000313" key="1">
    <source>
        <dbReference type="EMBL" id="QQK08333.1"/>
    </source>
</evidence>